<accession>A0AAW1PHS6</accession>
<protein>
    <recommendedName>
        <fullName evidence="7">AP2/ERF domain-containing protein</fullName>
    </recommendedName>
</protein>
<gene>
    <name evidence="8" type="ORF">WJX72_009091</name>
</gene>
<keyword evidence="5" id="KW-0539">Nucleus</keyword>
<evidence type="ECO:0000256" key="1">
    <source>
        <dbReference type="ARBA" id="ARBA00004123"/>
    </source>
</evidence>
<dbReference type="InterPro" id="IPR036955">
    <property type="entry name" value="AP2/ERF_dom_sf"/>
</dbReference>
<comment type="caution">
    <text evidence="8">The sequence shown here is derived from an EMBL/GenBank/DDBJ whole genome shotgun (WGS) entry which is preliminary data.</text>
</comment>
<dbReference type="PROSITE" id="PS51032">
    <property type="entry name" value="AP2_ERF"/>
    <property type="match status" value="1"/>
</dbReference>
<feature type="compositionally biased region" description="Low complexity" evidence="6">
    <location>
        <begin position="222"/>
        <end position="234"/>
    </location>
</feature>
<dbReference type="SMART" id="SM00380">
    <property type="entry name" value="AP2"/>
    <property type="match status" value="1"/>
</dbReference>
<dbReference type="EMBL" id="JALJOR010000011">
    <property type="protein sequence ID" value="KAK9809079.1"/>
    <property type="molecule type" value="Genomic_DNA"/>
</dbReference>
<evidence type="ECO:0000256" key="6">
    <source>
        <dbReference type="SAM" id="MobiDB-lite"/>
    </source>
</evidence>
<keyword evidence="9" id="KW-1185">Reference proteome</keyword>
<dbReference type="Gene3D" id="3.30.730.10">
    <property type="entry name" value="AP2/ERF domain"/>
    <property type="match status" value="1"/>
</dbReference>
<sequence length="309" mass="33796">MQPGADRRPPHHQQATSVAPGPYSEHIQGYAQQLQMLQAEEQAAQQHLAHIQQHAAQVTLKHATLSRNVQILRAEHAKLLHSIKQCQAQADAIAKAYQEACEKHAALKAQLISDGGEDAVHRLWGKARRPLQVQANAAELALQASNQKAAEIQHTQGRLAALATVIQQAEVAQEQLDGEAHQAVSAKAPALHALQHTQQRLAETDAALRSYLQQHQMTCSQPAAATSTASPPAAGQHNNTTQDRYKGVSWTNDLTKWHAEVRVNGIDRHLGFFEDEFEAAQAYDEAVVATLGTFKGTNFLDPDNDLTEH</sequence>
<feature type="region of interest" description="Disordered" evidence="6">
    <location>
        <begin position="222"/>
        <end position="244"/>
    </location>
</feature>
<feature type="region of interest" description="Disordered" evidence="6">
    <location>
        <begin position="1"/>
        <end position="23"/>
    </location>
</feature>
<dbReference type="GO" id="GO:0005634">
    <property type="term" value="C:nucleus"/>
    <property type="evidence" value="ECO:0007669"/>
    <property type="project" value="UniProtKB-SubCell"/>
</dbReference>
<dbReference type="SUPFAM" id="SSF54171">
    <property type="entry name" value="DNA-binding domain"/>
    <property type="match status" value="1"/>
</dbReference>
<evidence type="ECO:0000256" key="2">
    <source>
        <dbReference type="ARBA" id="ARBA00023015"/>
    </source>
</evidence>
<dbReference type="InterPro" id="IPR001471">
    <property type="entry name" value="AP2/ERF_dom"/>
</dbReference>
<evidence type="ECO:0000256" key="5">
    <source>
        <dbReference type="ARBA" id="ARBA00023242"/>
    </source>
</evidence>
<feature type="domain" description="AP2/ERF" evidence="7">
    <location>
        <begin position="244"/>
        <end position="300"/>
    </location>
</feature>
<evidence type="ECO:0000313" key="8">
    <source>
        <dbReference type="EMBL" id="KAK9809079.1"/>
    </source>
</evidence>
<comment type="subcellular location">
    <subcellularLocation>
        <location evidence="1">Nucleus</location>
    </subcellularLocation>
</comment>
<evidence type="ECO:0000256" key="4">
    <source>
        <dbReference type="ARBA" id="ARBA00023163"/>
    </source>
</evidence>
<keyword evidence="2" id="KW-0805">Transcription regulation</keyword>
<dbReference type="GO" id="GO:0003700">
    <property type="term" value="F:DNA-binding transcription factor activity"/>
    <property type="evidence" value="ECO:0007669"/>
    <property type="project" value="InterPro"/>
</dbReference>
<dbReference type="GO" id="GO:0003677">
    <property type="term" value="F:DNA binding"/>
    <property type="evidence" value="ECO:0007669"/>
    <property type="project" value="UniProtKB-KW"/>
</dbReference>
<dbReference type="Proteomes" id="UP001489004">
    <property type="component" value="Unassembled WGS sequence"/>
</dbReference>
<keyword evidence="4" id="KW-0804">Transcription</keyword>
<evidence type="ECO:0000259" key="7">
    <source>
        <dbReference type="PROSITE" id="PS51032"/>
    </source>
</evidence>
<reference evidence="8 9" key="1">
    <citation type="journal article" date="2024" name="Nat. Commun.">
        <title>Phylogenomics reveals the evolutionary origins of lichenization in chlorophyte algae.</title>
        <authorList>
            <person name="Puginier C."/>
            <person name="Libourel C."/>
            <person name="Otte J."/>
            <person name="Skaloud P."/>
            <person name="Haon M."/>
            <person name="Grisel S."/>
            <person name="Petersen M."/>
            <person name="Berrin J.G."/>
            <person name="Delaux P.M."/>
            <person name="Dal Grande F."/>
            <person name="Keller J."/>
        </authorList>
    </citation>
    <scope>NUCLEOTIDE SEQUENCE [LARGE SCALE GENOMIC DNA]</scope>
    <source>
        <strain evidence="8 9">SAG 2043</strain>
    </source>
</reference>
<evidence type="ECO:0000313" key="9">
    <source>
        <dbReference type="Proteomes" id="UP001489004"/>
    </source>
</evidence>
<dbReference type="InterPro" id="IPR016177">
    <property type="entry name" value="DNA-bd_dom_sf"/>
</dbReference>
<proteinExistence type="predicted"/>
<organism evidence="8 9">
    <name type="scientific">[Myrmecia] bisecta</name>
    <dbReference type="NCBI Taxonomy" id="41462"/>
    <lineage>
        <taxon>Eukaryota</taxon>
        <taxon>Viridiplantae</taxon>
        <taxon>Chlorophyta</taxon>
        <taxon>core chlorophytes</taxon>
        <taxon>Trebouxiophyceae</taxon>
        <taxon>Trebouxiales</taxon>
        <taxon>Trebouxiaceae</taxon>
        <taxon>Myrmecia</taxon>
    </lineage>
</organism>
<dbReference type="AlphaFoldDB" id="A0AAW1PHS6"/>
<name>A0AAW1PHS6_9CHLO</name>
<evidence type="ECO:0000256" key="3">
    <source>
        <dbReference type="ARBA" id="ARBA00023125"/>
    </source>
</evidence>
<keyword evidence="3" id="KW-0238">DNA-binding</keyword>